<evidence type="ECO:0000256" key="6">
    <source>
        <dbReference type="ARBA" id="ARBA00023204"/>
    </source>
</evidence>
<evidence type="ECO:0000256" key="1">
    <source>
        <dbReference type="ARBA" id="ARBA00001286"/>
    </source>
</evidence>
<keyword evidence="12" id="KW-1185">Reference proteome</keyword>
<protein>
    <recommendedName>
        <fullName evidence="8">Methylated-DNA--protein-cysteine methyltransferase</fullName>
        <ecNumber evidence="8">2.1.1.63</ecNumber>
    </recommendedName>
    <alternativeName>
        <fullName evidence="8">6-O-methylguanine-DNA methyltransferase</fullName>
        <shortName evidence="8">MGMT</shortName>
    </alternativeName>
    <alternativeName>
        <fullName evidence="8">O-6-methylguanine-DNA-alkyltransferase</fullName>
    </alternativeName>
</protein>
<feature type="domain" description="Methylguanine DNA methyltransferase ribonuclease-like" evidence="10">
    <location>
        <begin position="4"/>
        <end position="77"/>
    </location>
</feature>
<dbReference type="HAMAP" id="MF_00772">
    <property type="entry name" value="OGT"/>
    <property type="match status" value="1"/>
</dbReference>
<dbReference type="InterPro" id="IPR014048">
    <property type="entry name" value="MethylDNA_cys_MeTrfase_DNA-bd"/>
</dbReference>
<keyword evidence="5 8" id="KW-0227">DNA damage</keyword>
<evidence type="ECO:0000256" key="8">
    <source>
        <dbReference type="HAMAP-Rule" id="MF_00772"/>
    </source>
</evidence>
<organism evidence="11 12">
    <name type="scientific">Kribbella orskensis</name>
    <dbReference type="NCBI Taxonomy" id="2512216"/>
    <lineage>
        <taxon>Bacteria</taxon>
        <taxon>Bacillati</taxon>
        <taxon>Actinomycetota</taxon>
        <taxon>Actinomycetes</taxon>
        <taxon>Propionibacteriales</taxon>
        <taxon>Kribbellaceae</taxon>
        <taxon>Kribbella</taxon>
    </lineage>
</organism>
<dbReference type="EMBL" id="SLWM01000020">
    <property type="protein sequence ID" value="TCO14440.1"/>
    <property type="molecule type" value="Genomic_DNA"/>
</dbReference>
<dbReference type="InterPro" id="IPR001497">
    <property type="entry name" value="MethylDNA_cys_MeTrfase_AS"/>
</dbReference>
<dbReference type="EC" id="2.1.1.63" evidence="8"/>
<dbReference type="RefSeq" id="WP_132194244.1">
    <property type="nucleotide sequence ID" value="NZ_SLWM01000020.1"/>
</dbReference>
<dbReference type="Gene3D" id="3.30.160.70">
    <property type="entry name" value="Methylated DNA-protein cysteine methyltransferase domain"/>
    <property type="match status" value="1"/>
</dbReference>
<comment type="subcellular location">
    <subcellularLocation>
        <location evidence="8">Cytoplasm</location>
    </subcellularLocation>
</comment>
<evidence type="ECO:0000256" key="5">
    <source>
        <dbReference type="ARBA" id="ARBA00022763"/>
    </source>
</evidence>
<comment type="function">
    <text evidence="8">Involved in the cellular defense against the biological effects of O6-methylguanine (O6-MeG) and O4-methylthymine (O4-MeT) in DNA. Repairs the methylated nucleobase in DNA by stoichiometrically transferring the methyl group to a cysteine residue in the enzyme. This is a suicide reaction: the enzyme is irreversibly inactivated.</text>
</comment>
<comment type="miscellaneous">
    <text evidence="8">This enzyme catalyzes only one turnover and therefore is not strictly catalytic. According to one definition, an enzyme is a biocatalyst that acts repeatedly and over many reaction cycles.</text>
</comment>
<keyword evidence="6 8" id="KW-0234">DNA repair</keyword>
<dbReference type="SUPFAM" id="SSF53155">
    <property type="entry name" value="Methylated DNA-protein cysteine methyltransferase domain"/>
    <property type="match status" value="1"/>
</dbReference>
<evidence type="ECO:0000256" key="7">
    <source>
        <dbReference type="ARBA" id="ARBA00049348"/>
    </source>
</evidence>
<evidence type="ECO:0000259" key="10">
    <source>
        <dbReference type="Pfam" id="PF02870"/>
    </source>
</evidence>
<evidence type="ECO:0000256" key="3">
    <source>
        <dbReference type="ARBA" id="ARBA00022603"/>
    </source>
</evidence>
<keyword evidence="2 8" id="KW-0963">Cytoplasm</keyword>
<dbReference type="InterPro" id="IPR036631">
    <property type="entry name" value="MGMT_N_sf"/>
</dbReference>
<dbReference type="CDD" id="cd06445">
    <property type="entry name" value="ATase"/>
    <property type="match status" value="1"/>
</dbReference>
<accession>A0ABY2BB42</accession>
<comment type="catalytic activity">
    <reaction evidence="7 8">
        <text>a 6-O-methyl-2'-deoxyguanosine in DNA + L-cysteinyl-[protein] = S-methyl-L-cysteinyl-[protein] + a 2'-deoxyguanosine in DNA</text>
        <dbReference type="Rhea" id="RHEA:24000"/>
        <dbReference type="Rhea" id="RHEA-COMP:10131"/>
        <dbReference type="Rhea" id="RHEA-COMP:10132"/>
        <dbReference type="Rhea" id="RHEA-COMP:11367"/>
        <dbReference type="Rhea" id="RHEA-COMP:11368"/>
        <dbReference type="ChEBI" id="CHEBI:29950"/>
        <dbReference type="ChEBI" id="CHEBI:82612"/>
        <dbReference type="ChEBI" id="CHEBI:85445"/>
        <dbReference type="ChEBI" id="CHEBI:85448"/>
        <dbReference type="EC" id="2.1.1.63"/>
    </reaction>
</comment>
<evidence type="ECO:0000313" key="11">
    <source>
        <dbReference type="EMBL" id="TCO14440.1"/>
    </source>
</evidence>
<evidence type="ECO:0000259" key="9">
    <source>
        <dbReference type="Pfam" id="PF01035"/>
    </source>
</evidence>
<dbReference type="PANTHER" id="PTHR10815">
    <property type="entry name" value="METHYLATED-DNA--PROTEIN-CYSTEINE METHYLTRANSFERASE"/>
    <property type="match status" value="1"/>
</dbReference>
<evidence type="ECO:0000256" key="2">
    <source>
        <dbReference type="ARBA" id="ARBA00022490"/>
    </source>
</evidence>
<dbReference type="InterPro" id="IPR008332">
    <property type="entry name" value="MethylG_MeTrfase_N"/>
</dbReference>
<comment type="caution">
    <text evidence="11">The sequence shown here is derived from an EMBL/GenBank/DDBJ whole genome shotgun (WGS) entry which is preliminary data.</text>
</comment>
<dbReference type="PROSITE" id="PS00374">
    <property type="entry name" value="MGMT"/>
    <property type="match status" value="1"/>
</dbReference>
<keyword evidence="4 8" id="KW-0808">Transferase</keyword>
<evidence type="ECO:0000313" key="12">
    <source>
        <dbReference type="Proteomes" id="UP000295818"/>
    </source>
</evidence>
<dbReference type="Gene3D" id="1.10.10.10">
    <property type="entry name" value="Winged helix-like DNA-binding domain superfamily/Winged helix DNA-binding domain"/>
    <property type="match status" value="1"/>
</dbReference>
<dbReference type="SUPFAM" id="SSF46767">
    <property type="entry name" value="Methylated DNA-protein cysteine methyltransferase, C-terminal domain"/>
    <property type="match status" value="1"/>
</dbReference>
<dbReference type="InterPro" id="IPR036388">
    <property type="entry name" value="WH-like_DNA-bd_sf"/>
</dbReference>
<dbReference type="Pfam" id="PF02870">
    <property type="entry name" value="Methyltransf_1N"/>
    <property type="match status" value="1"/>
</dbReference>
<gene>
    <name evidence="11" type="ORF">EV644_12064</name>
</gene>
<evidence type="ECO:0000256" key="4">
    <source>
        <dbReference type="ARBA" id="ARBA00022679"/>
    </source>
</evidence>
<feature type="domain" description="Methylated-DNA-[protein]-cysteine S-methyltransferase DNA binding" evidence="9">
    <location>
        <begin position="81"/>
        <end position="160"/>
    </location>
</feature>
<dbReference type="Proteomes" id="UP000295818">
    <property type="component" value="Unassembled WGS sequence"/>
</dbReference>
<proteinExistence type="inferred from homology"/>
<dbReference type="InterPro" id="IPR036217">
    <property type="entry name" value="MethylDNA_cys_MeTrfase_DNAb"/>
</dbReference>
<sequence length="170" mass="18795">MNNRHAVVETELGELTLVASDGALTGLYFPQHWVRPERAQLGEEVAVDTDVLLSDAARQLEQYLAGERTTFDLPIELSGDEFQRQVWALLDEIPFGETTTYGELAERLGDKSLAQEVGQAVGHNPVSIIVPCHRVVGKNGKLTGYAGGLKRKQKLLDLEEPEAVRAERLF</sequence>
<name>A0ABY2BB42_9ACTN</name>
<reference evidence="11 12" key="1">
    <citation type="journal article" date="2015" name="Stand. Genomic Sci.">
        <title>Genomic Encyclopedia of Bacterial and Archaeal Type Strains, Phase III: the genomes of soil and plant-associated and newly described type strains.</title>
        <authorList>
            <person name="Whitman W.B."/>
            <person name="Woyke T."/>
            <person name="Klenk H.P."/>
            <person name="Zhou Y."/>
            <person name="Lilburn T.G."/>
            <person name="Beck B.J."/>
            <person name="De Vos P."/>
            <person name="Vandamme P."/>
            <person name="Eisen J.A."/>
            <person name="Garrity G."/>
            <person name="Hugenholtz P."/>
            <person name="Kyrpides N.C."/>
        </authorList>
    </citation>
    <scope>NUCLEOTIDE SEQUENCE [LARGE SCALE GENOMIC DNA]</scope>
    <source>
        <strain evidence="11 12">VKM Ac-2538</strain>
    </source>
</reference>
<dbReference type="NCBIfam" id="TIGR00589">
    <property type="entry name" value="ogt"/>
    <property type="match status" value="1"/>
</dbReference>
<dbReference type="PANTHER" id="PTHR10815:SF5">
    <property type="entry name" value="METHYLATED-DNA--PROTEIN-CYSTEINE METHYLTRANSFERASE"/>
    <property type="match status" value="1"/>
</dbReference>
<dbReference type="Pfam" id="PF01035">
    <property type="entry name" value="DNA_binding_1"/>
    <property type="match status" value="1"/>
</dbReference>
<comment type="similarity">
    <text evidence="8">Belongs to the MGMT family.</text>
</comment>
<keyword evidence="3 8" id="KW-0489">Methyltransferase</keyword>
<comment type="catalytic activity">
    <reaction evidence="1 8">
        <text>a 4-O-methyl-thymidine in DNA + L-cysteinyl-[protein] = a thymidine in DNA + S-methyl-L-cysteinyl-[protein]</text>
        <dbReference type="Rhea" id="RHEA:53428"/>
        <dbReference type="Rhea" id="RHEA-COMP:10131"/>
        <dbReference type="Rhea" id="RHEA-COMP:10132"/>
        <dbReference type="Rhea" id="RHEA-COMP:13555"/>
        <dbReference type="Rhea" id="RHEA-COMP:13556"/>
        <dbReference type="ChEBI" id="CHEBI:29950"/>
        <dbReference type="ChEBI" id="CHEBI:82612"/>
        <dbReference type="ChEBI" id="CHEBI:137386"/>
        <dbReference type="ChEBI" id="CHEBI:137387"/>
        <dbReference type="EC" id="2.1.1.63"/>
    </reaction>
</comment>
<feature type="active site" description="Nucleophile; methyl group acceptor" evidence="8">
    <location>
        <position position="132"/>
    </location>
</feature>
<dbReference type="InterPro" id="IPR023546">
    <property type="entry name" value="MGMT"/>
</dbReference>